<protein>
    <submittedName>
        <fullName evidence="1">Class Ib ribonucleoside-diphosphate reductase assembly flavoprotein NrdI</fullName>
    </submittedName>
</protein>
<sequence>MDKRKKVSLLDKDILVVYYTYTGKTEVFAKELRAYGIRTLSIDESSVVNEPFILVTPTYSFGEVPKTVLAFLENNSDNLKAVMSSGNRNWGGNFAIAGDIVSKTYGVQLIGKFEMNGNKSDVEKLVSYIKGVDNH</sequence>
<gene>
    <name evidence="1" type="primary">nrdI</name>
    <name evidence="1" type="ORF">CDL68_01810</name>
</gene>
<dbReference type="PROSITE" id="PS00201">
    <property type="entry name" value="FLAVODOXIN"/>
    <property type="match status" value="1"/>
</dbReference>
<dbReference type="PIRSF" id="PIRSF005087">
    <property type="entry name" value="NrdI"/>
    <property type="match status" value="1"/>
</dbReference>
<dbReference type="Proteomes" id="UP000266198">
    <property type="component" value="Unassembled WGS sequence"/>
</dbReference>
<dbReference type="Gene3D" id="3.40.50.360">
    <property type="match status" value="1"/>
</dbReference>
<dbReference type="PANTHER" id="PTHR37297">
    <property type="entry name" value="PROTEIN NRDI"/>
    <property type="match status" value="1"/>
</dbReference>
<proteinExistence type="predicted"/>
<dbReference type="InterPro" id="IPR004465">
    <property type="entry name" value="RNR_NrdI"/>
</dbReference>
<keyword evidence="2" id="KW-1185">Reference proteome</keyword>
<dbReference type="PANTHER" id="PTHR37297:SF1">
    <property type="entry name" value="PROTEIN NRDI"/>
    <property type="match status" value="1"/>
</dbReference>
<accession>A0ABX9NGT9</accession>
<dbReference type="InterPro" id="IPR001226">
    <property type="entry name" value="Flavodoxin_CS"/>
</dbReference>
<dbReference type="Pfam" id="PF07972">
    <property type="entry name" value="Flavodoxin_NdrI"/>
    <property type="match status" value="1"/>
</dbReference>
<dbReference type="InterPro" id="IPR029039">
    <property type="entry name" value="Flavoprotein-like_sf"/>
</dbReference>
<organism evidence="1 2">
    <name type="scientific">Staphylococcus delphini</name>
    <dbReference type="NCBI Taxonomy" id="53344"/>
    <lineage>
        <taxon>Bacteria</taxon>
        <taxon>Bacillati</taxon>
        <taxon>Bacillota</taxon>
        <taxon>Bacilli</taxon>
        <taxon>Bacillales</taxon>
        <taxon>Staphylococcaceae</taxon>
        <taxon>Staphylococcus</taxon>
        <taxon>Staphylococcus intermedius group</taxon>
    </lineage>
</organism>
<dbReference type="SUPFAM" id="SSF52218">
    <property type="entry name" value="Flavoproteins"/>
    <property type="match status" value="1"/>
</dbReference>
<name>A0ABX9NGT9_9STAP</name>
<evidence type="ECO:0000313" key="1">
    <source>
        <dbReference type="EMBL" id="RIZ56365.1"/>
    </source>
</evidence>
<evidence type="ECO:0000313" key="2">
    <source>
        <dbReference type="Proteomes" id="UP000266198"/>
    </source>
</evidence>
<dbReference type="EMBL" id="NIPK01000002">
    <property type="protein sequence ID" value="RIZ56365.1"/>
    <property type="molecule type" value="Genomic_DNA"/>
</dbReference>
<comment type="caution">
    <text evidence="1">The sequence shown here is derived from an EMBL/GenBank/DDBJ whole genome shotgun (WGS) entry which is preliminary data.</text>
</comment>
<dbReference type="NCBIfam" id="TIGR00333">
    <property type="entry name" value="nrdI"/>
    <property type="match status" value="1"/>
</dbReference>
<reference evidence="1 2" key="1">
    <citation type="submission" date="2017-06" db="EMBL/GenBank/DDBJ databases">
        <title>Identification of a new gene, sdsY, involved in staphylococcal internalization in non-professional phagocytic cells (NPPCs).</title>
        <authorList>
            <person name="Maali Y."/>
            <person name="Martins-Simoes P."/>
            <person name="Trouillet-Assant S."/>
            <person name="Laurent F."/>
            <person name="Diot A."/>
            <person name="Verhoeven P."/>
            <person name="Bouvard D."/>
            <person name="Vandenesch F."/>
            <person name="Bes M."/>
        </authorList>
    </citation>
    <scope>NUCLEOTIDE SEQUENCE [LARGE SCALE GENOMIC DNA]</scope>
    <source>
        <strain evidence="1 2">Heidy</strain>
    </source>
</reference>